<keyword evidence="1" id="KW-0963">Cytoplasm</keyword>
<evidence type="ECO:0000313" key="9">
    <source>
        <dbReference type="Proteomes" id="UP000789845"/>
    </source>
</evidence>
<dbReference type="SMART" id="SM00465">
    <property type="entry name" value="GIYc"/>
    <property type="match status" value="1"/>
</dbReference>
<evidence type="ECO:0000256" key="3">
    <source>
        <dbReference type="ARBA" id="ARBA00022769"/>
    </source>
</evidence>
<evidence type="ECO:0000256" key="2">
    <source>
        <dbReference type="ARBA" id="ARBA00022763"/>
    </source>
</evidence>
<dbReference type="InterPro" id="IPR050066">
    <property type="entry name" value="UvrABC_protein_C"/>
</dbReference>
<dbReference type="RefSeq" id="WP_230498505.1">
    <property type="nucleotide sequence ID" value="NZ_CAKJTG010000031.1"/>
</dbReference>
<evidence type="ECO:0000313" key="8">
    <source>
        <dbReference type="EMBL" id="CAG9610254.1"/>
    </source>
</evidence>
<gene>
    <name evidence="8" type="primary">uvrC_3</name>
    <name evidence="8" type="ORF">NEOCIP111885_04000</name>
</gene>
<dbReference type="SUPFAM" id="SSF82771">
    <property type="entry name" value="GIY-YIG endonuclease"/>
    <property type="match status" value="1"/>
</dbReference>
<dbReference type="CDD" id="cd10434">
    <property type="entry name" value="GIY-YIG_UvrC_Cho"/>
    <property type="match status" value="1"/>
</dbReference>
<dbReference type="GO" id="GO:0004518">
    <property type="term" value="F:nuclease activity"/>
    <property type="evidence" value="ECO:0007669"/>
    <property type="project" value="UniProtKB-KW"/>
</dbReference>
<accession>A0A9C7GDB3</accession>
<keyword evidence="2" id="KW-0227">DNA damage</keyword>
<dbReference type="Pfam" id="PF01541">
    <property type="entry name" value="GIY-YIG"/>
    <property type="match status" value="1"/>
</dbReference>
<dbReference type="AlphaFoldDB" id="A0A9C7GDB3"/>
<dbReference type="SUPFAM" id="SSF46600">
    <property type="entry name" value="C-terminal UvrC-binding domain of UvrB"/>
    <property type="match status" value="1"/>
</dbReference>
<dbReference type="InterPro" id="IPR001943">
    <property type="entry name" value="UVR_dom"/>
</dbReference>
<dbReference type="PANTHER" id="PTHR30562:SF1">
    <property type="entry name" value="UVRABC SYSTEM PROTEIN C"/>
    <property type="match status" value="1"/>
</dbReference>
<name>A0A9C7GDB3_9BACI</name>
<reference evidence="8" key="1">
    <citation type="submission" date="2021-10" db="EMBL/GenBank/DDBJ databases">
        <authorList>
            <person name="Criscuolo A."/>
        </authorList>
    </citation>
    <scope>NUCLEOTIDE SEQUENCE</scope>
    <source>
        <strain evidence="8">CIP111885</strain>
    </source>
</reference>
<dbReference type="PROSITE" id="PS50151">
    <property type="entry name" value="UVR"/>
    <property type="match status" value="1"/>
</dbReference>
<evidence type="ECO:0000259" key="6">
    <source>
        <dbReference type="PROSITE" id="PS50151"/>
    </source>
</evidence>
<dbReference type="GO" id="GO:0009380">
    <property type="term" value="C:excinuclease repair complex"/>
    <property type="evidence" value="ECO:0007669"/>
    <property type="project" value="TreeGrafter"/>
</dbReference>
<feature type="domain" description="GIY-YIG" evidence="7">
    <location>
        <begin position="16"/>
        <end position="95"/>
    </location>
</feature>
<feature type="domain" description="UVR" evidence="6">
    <location>
        <begin position="203"/>
        <end position="238"/>
    </location>
</feature>
<keyword evidence="4" id="KW-0267">Excision nuclease</keyword>
<evidence type="ECO:0000256" key="5">
    <source>
        <dbReference type="ARBA" id="ARBA00023204"/>
    </source>
</evidence>
<evidence type="ECO:0000259" key="7">
    <source>
        <dbReference type="PROSITE" id="PS50164"/>
    </source>
</evidence>
<dbReference type="GO" id="GO:0006289">
    <property type="term" value="P:nucleotide-excision repair"/>
    <property type="evidence" value="ECO:0007669"/>
    <property type="project" value="InterPro"/>
</dbReference>
<comment type="caution">
    <text evidence="8">The sequence shown here is derived from an EMBL/GenBank/DDBJ whole genome shotgun (WGS) entry which is preliminary data.</text>
</comment>
<dbReference type="FunFam" id="3.40.1440.10:FF:000001">
    <property type="entry name" value="UvrABC system protein C"/>
    <property type="match status" value="1"/>
</dbReference>
<dbReference type="Gene3D" id="3.40.1440.10">
    <property type="entry name" value="GIY-YIG endonuclease"/>
    <property type="match status" value="1"/>
</dbReference>
<keyword evidence="3" id="KW-0228">DNA excision</keyword>
<keyword evidence="9" id="KW-1185">Reference proteome</keyword>
<protein>
    <submittedName>
        <fullName evidence="8">UvrABC system protein C</fullName>
    </submittedName>
</protein>
<dbReference type="PROSITE" id="PS50164">
    <property type="entry name" value="GIY_YIG"/>
    <property type="match status" value="1"/>
</dbReference>
<evidence type="ECO:0000256" key="4">
    <source>
        <dbReference type="ARBA" id="ARBA00022881"/>
    </source>
</evidence>
<proteinExistence type="predicted"/>
<organism evidence="8 9">
    <name type="scientific">Pseudoneobacillus rhizosphaerae</name>
    <dbReference type="NCBI Taxonomy" id="2880968"/>
    <lineage>
        <taxon>Bacteria</taxon>
        <taxon>Bacillati</taxon>
        <taxon>Bacillota</taxon>
        <taxon>Bacilli</taxon>
        <taxon>Bacillales</taxon>
        <taxon>Bacillaceae</taxon>
        <taxon>Pseudoneobacillus</taxon>
    </lineage>
</organism>
<dbReference type="InterPro" id="IPR047296">
    <property type="entry name" value="GIY-YIG_UvrC_Cho"/>
</dbReference>
<keyword evidence="5" id="KW-0234">DNA repair</keyword>
<dbReference type="Pfam" id="PF02151">
    <property type="entry name" value="UVR"/>
    <property type="match status" value="1"/>
</dbReference>
<sequence length="361" mass="41280">MKEAILLKEKIQSLPFSPGVYLMKDSQGGILYVGKAKNIKKRVQSYFRSSANHSPKIKKLVQHLNDFDYILVDTEFEAFMLECKLIKELKPPYNRIMKNPLSFAYIVIHMNDDLRRIEMTNNPKEQAGNLCFGPFTNLNTIEKSIHGILSSFKVLCSNPPHRGSACLNSSLGLCNGMCLGGSALEQYRHIVNQIIALLNGTDKGILDEMTLLMLKASETFDFELAAKYRDYIDAVHSLINKERVIEFTEENNNIAIIEYLNDQTIKLFLIKRTVVLFGEKYELDKLAIDQVTTEIRDQFLTHFTSNVSPSTIEVSRDELDEAQIVYSYLKSNKCRYTIVPDKWLIEKKSGKLSIAILELFK</sequence>
<dbReference type="Proteomes" id="UP000789845">
    <property type="component" value="Unassembled WGS sequence"/>
</dbReference>
<dbReference type="EMBL" id="CAKJTG010000031">
    <property type="protein sequence ID" value="CAG9610254.1"/>
    <property type="molecule type" value="Genomic_DNA"/>
</dbReference>
<dbReference type="PANTHER" id="PTHR30562">
    <property type="entry name" value="UVRC/OXIDOREDUCTASE"/>
    <property type="match status" value="1"/>
</dbReference>
<evidence type="ECO:0000256" key="1">
    <source>
        <dbReference type="ARBA" id="ARBA00022490"/>
    </source>
</evidence>
<dbReference type="InterPro" id="IPR036876">
    <property type="entry name" value="UVR_dom_sf"/>
</dbReference>
<dbReference type="InterPro" id="IPR000305">
    <property type="entry name" value="GIY-YIG_endonuc"/>
</dbReference>
<dbReference type="InterPro" id="IPR035901">
    <property type="entry name" value="GIY-YIG_endonuc_sf"/>
</dbReference>